<dbReference type="PANTHER" id="PTHR43030">
    <property type="entry name" value="PHOSPHOENOLPYRUVATE SYNTHASE"/>
    <property type="match status" value="1"/>
</dbReference>
<protein>
    <recommendedName>
        <fullName evidence="12">Phosphoenolpyruvate synthase</fullName>
        <shortName evidence="12">PEP synthase</shortName>
        <ecNumber evidence="12">2.7.9.2</ecNumber>
    </recommendedName>
    <alternativeName>
        <fullName evidence="12">Pyruvate, water dikinase</fullName>
    </alternativeName>
</protein>
<evidence type="ECO:0000256" key="8">
    <source>
        <dbReference type="ARBA" id="ARBA00022777"/>
    </source>
</evidence>
<proteinExistence type="inferred from homology"/>
<keyword evidence="6 12" id="KW-0479">Metal-binding</keyword>
<dbReference type="Pfam" id="PF02896">
    <property type="entry name" value="PEP-utilizers_C"/>
    <property type="match status" value="1"/>
</dbReference>
<dbReference type="NCBIfam" id="NF005057">
    <property type="entry name" value="PRK06464.1"/>
    <property type="match status" value="1"/>
</dbReference>
<dbReference type="GO" id="GO:0005524">
    <property type="term" value="F:ATP binding"/>
    <property type="evidence" value="ECO:0007669"/>
    <property type="project" value="UniProtKB-KW"/>
</dbReference>
<dbReference type="SUPFAM" id="SSF52009">
    <property type="entry name" value="Phosphohistidine domain"/>
    <property type="match status" value="1"/>
</dbReference>
<dbReference type="UniPathway" id="UPA00138"/>
<dbReference type="FunFam" id="3.30.1490.20:FF:000010">
    <property type="entry name" value="Phosphoenolpyruvate synthase"/>
    <property type="match status" value="1"/>
</dbReference>
<evidence type="ECO:0000256" key="2">
    <source>
        <dbReference type="ARBA" id="ARBA00002988"/>
    </source>
</evidence>
<dbReference type="PANTHER" id="PTHR43030:SF1">
    <property type="entry name" value="PHOSPHOENOLPYRUVATE SYNTHASE"/>
    <property type="match status" value="1"/>
</dbReference>
<dbReference type="Gene3D" id="3.50.30.10">
    <property type="entry name" value="Phosphohistidine domain"/>
    <property type="match status" value="1"/>
</dbReference>
<evidence type="ECO:0000259" key="15">
    <source>
        <dbReference type="Pfam" id="PF02896"/>
    </source>
</evidence>
<organism evidence="16 17">
    <name type="scientific">Methanobrevibacter filiformis</name>
    <dbReference type="NCBI Taxonomy" id="55758"/>
    <lineage>
        <taxon>Archaea</taxon>
        <taxon>Methanobacteriati</taxon>
        <taxon>Methanobacteriota</taxon>
        <taxon>Methanomada group</taxon>
        <taxon>Methanobacteria</taxon>
        <taxon>Methanobacteriales</taxon>
        <taxon>Methanobacteriaceae</taxon>
        <taxon>Methanobrevibacter</taxon>
    </lineage>
</organism>
<feature type="domain" description="Pyruvate phosphate dikinase AMP/ATP-binding" evidence="14">
    <location>
        <begin position="22"/>
        <end position="337"/>
    </location>
</feature>
<dbReference type="Pfam" id="PF01326">
    <property type="entry name" value="PPDK_N"/>
    <property type="match status" value="1"/>
</dbReference>
<dbReference type="InterPro" id="IPR002192">
    <property type="entry name" value="PPDK_AMP/ATP-bd"/>
</dbReference>
<comment type="catalytic activity">
    <reaction evidence="11 12">
        <text>pyruvate + ATP + H2O = phosphoenolpyruvate + AMP + phosphate + 2 H(+)</text>
        <dbReference type="Rhea" id="RHEA:11364"/>
        <dbReference type="ChEBI" id="CHEBI:15361"/>
        <dbReference type="ChEBI" id="CHEBI:15377"/>
        <dbReference type="ChEBI" id="CHEBI:15378"/>
        <dbReference type="ChEBI" id="CHEBI:30616"/>
        <dbReference type="ChEBI" id="CHEBI:43474"/>
        <dbReference type="ChEBI" id="CHEBI:58702"/>
        <dbReference type="ChEBI" id="CHEBI:456215"/>
        <dbReference type="EC" id="2.7.9.2"/>
    </reaction>
</comment>
<comment type="pathway">
    <text evidence="3 12">Carbohydrate biosynthesis; gluconeogenesis.</text>
</comment>
<feature type="domain" description="PEP-utilising enzyme mobile" evidence="13">
    <location>
        <begin position="372"/>
        <end position="443"/>
    </location>
</feature>
<dbReference type="PIRSF" id="PIRSF000854">
    <property type="entry name" value="PEP_synthase"/>
    <property type="match status" value="1"/>
</dbReference>
<name>A0A166D8N0_9EURY</name>
<gene>
    <name evidence="16" type="primary">ppsA</name>
    <name evidence="16" type="ORF">MBFIL_07080</name>
</gene>
<dbReference type="InterPro" id="IPR015813">
    <property type="entry name" value="Pyrv/PenolPyrv_kinase-like_dom"/>
</dbReference>
<evidence type="ECO:0000256" key="11">
    <source>
        <dbReference type="ARBA" id="ARBA00047700"/>
    </source>
</evidence>
<evidence type="ECO:0000256" key="4">
    <source>
        <dbReference type="ARBA" id="ARBA00007837"/>
    </source>
</evidence>
<evidence type="ECO:0000259" key="13">
    <source>
        <dbReference type="Pfam" id="PF00391"/>
    </source>
</evidence>
<keyword evidence="7 12" id="KW-0547">Nucleotide-binding</keyword>
<dbReference type="InterPro" id="IPR023151">
    <property type="entry name" value="PEP_util_CS"/>
</dbReference>
<keyword evidence="10 12" id="KW-0460">Magnesium</keyword>
<dbReference type="Gene3D" id="3.20.20.60">
    <property type="entry name" value="Phosphoenolpyruvate-binding domains"/>
    <property type="match status" value="1"/>
</dbReference>
<dbReference type="PATRIC" id="fig|55758.3.peg.789"/>
<dbReference type="AlphaFoldDB" id="A0A166D8N0"/>
<dbReference type="Gene3D" id="3.30.470.20">
    <property type="entry name" value="ATP-grasp fold, B domain"/>
    <property type="match status" value="1"/>
</dbReference>
<dbReference type="InterPro" id="IPR040442">
    <property type="entry name" value="Pyrv_kinase-like_dom_sf"/>
</dbReference>
<dbReference type="InterPro" id="IPR008279">
    <property type="entry name" value="PEP-util_enz_mobile_dom"/>
</dbReference>
<evidence type="ECO:0000313" key="16">
    <source>
        <dbReference type="EMBL" id="KZX15322.1"/>
    </source>
</evidence>
<comment type="similarity">
    <text evidence="4 12">Belongs to the PEP-utilizing enzyme family.</text>
</comment>
<keyword evidence="17" id="KW-1185">Reference proteome</keyword>
<dbReference type="SUPFAM" id="SSF56059">
    <property type="entry name" value="Glutathione synthetase ATP-binding domain-like"/>
    <property type="match status" value="1"/>
</dbReference>
<evidence type="ECO:0000259" key="14">
    <source>
        <dbReference type="Pfam" id="PF01326"/>
    </source>
</evidence>
<keyword evidence="8 12" id="KW-0418">Kinase</keyword>
<evidence type="ECO:0000313" key="17">
    <source>
        <dbReference type="Proteomes" id="UP000077066"/>
    </source>
</evidence>
<dbReference type="InterPro" id="IPR000121">
    <property type="entry name" value="PEP_util_C"/>
</dbReference>
<dbReference type="Pfam" id="PF00391">
    <property type="entry name" value="PEP-utilizers"/>
    <property type="match status" value="1"/>
</dbReference>
<dbReference type="EMBL" id="LWMT01000100">
    <property type="protein sequence ID" value="KZX15322.1"/>
    <property type="molecule type" value="Genomic_DNA"/>
</dbReference>
<evidence type="ECO:0000256" key="9">
    <source>
        <dbReference type="ARBA" id="ARBA00022840"/>
    </source>
</evidence>
<sequence length="769" mass="84732">MHLGDVIIYVVRFKDIGKGDISIAGGKGANLGELTQAGIPVPPGFVVTAETYQKFIDKTGISDKIMLMLDTINVNQTKELQRVAEEIKEIITSTAIPDDIVSHISEAYNALSKDVGEDEANVAVRSSATAEDLPEASFAGQQDTFLHIKGFSQVIDYVRKCWASLFEARAIFYREENDFDHSKVYIAVVVQQMVDSEKAGVMFTVNPSTGEDVALIEGSWGLGEAVVSGTVTPDTYYVDKKTNTVTNVSIGEKKTMFVKDTKGDTIETEVPDKLKNKRVLSEEELIELTEMGKRIQAHYESPQDTEWAFNENNLYMLQSRPITTLGGDIEVNEEESEDVEKRDILIKGLGASPGFGSGSVKVINSINELDKIEDGDIMVTVMTTPDMVPAMKRADGIITDEGGVTCHAAIISRELGIPCVVGTGNATKLFKDNVKVTLDGKKGFIYEGEFKDENKQTKESNQTAAPAPIITVTEVKANVSMPEAAQKASQTGADGVGLLRTEHMMLTSGVHPKKFILDNNEEELIKILMENIIKVADVFYPKPVWYRTLDAPTDEFQTLEGGEDEPHEHNPMLGWRGIRRELDEPEILKAEFKAVKRLHEKGYTNIGIMLPLVQHPNELKKAKELAEEIGFIPHKDVDFGIMVETPAAALIIEDFIEVGLDFVSFGTNDLTQYTLAVDRNNELVAKNYTEEHPAILKLIKRVIEKCNEAGVTTSICGQAGSMPHIVEKLIEYGITSVSANTDAVETVRKTVARSEQKLVLKAARKSLKE</sequence>
<comment type="caution">
    <text evidence="16">The sequence shown here is derived from an EMBL/GenBank/DDBJ whole genome shotgun (WGS) entry which is preliminary data.</text>
</comment>
<keyword evidence="9 12" id="KW-0067">ATP-binding</keyword>
<keyword evidence="16" id="KW-0670">Pyruvate</keyword>
<comment type="function">
    <text evidence="2 12">Catalyzes the phosphorylation of pyruvate to phosphoenolpyruvate.</text>
</comment>
<feature type="domain" description="PEP-utilising enzyme C-terminal" evidence="15">
    <location>
        <begin position="457"/>
        <end position="754"/>
    </location>
</feature>
<dbReference type="SUPFAM" id="SSF51621">
    <property type="entry name" value="Phosphoenolpyruvate/pyruvate domain"/>
    <property type="match status" value="1"/>
</dbReference>
<evidence type="ECO:0000256" key="12">
    <source>
        <dbReference type="PIRNR" id="PIRNR000854"/>
    </source>
</evidence>
<dbReference type="NCBIfam" id="TIGR01418">
    <property type="entry name" value="PEP_synth"/>
    <property type="match status" value="1"/>
</dbReference>
<evidence type="ECO:0000256" key="6">
    <source>
        <dbReference type="ARBA" id="ARBA00022723"/>
    </source>
</evidence>
<evidence type="ECO:0000256" key="1">
    <source>
        <dbReference type="ARBA" id="ARBA00001946"/>
    </source>
</evidence>
<dbReference type="GO" id="GO:0008986">
    <property type="term" value="F:pyruvate, water dikinase activity"/>
    <property type="evidence" value="ECO:0007669"/>
    <property type="project" value="UniProtKB-EC"/>
</dbReference>
<evidence type="ECO:0000256" key="3">
    <source>
        <dbReference type="ARBA" id="ARBA00004742"/>
    </source>
</evidence>
<evidence type="ECO:0000256" key="7">
    <source>
        <dbReference type="ARBA" id="ARBA00022741"/>
    </source>
</evidence>
<dbReference type="PRINTS" id="PR01736">
    <property type="entry name" value="PHPHTRNFRASE"/>
</dbReference>
<dbReference type="PROSITE" id="PS00370">
    <property type="entry name" value="PEP_ENZYMES_PHOS_SITE"/>
    <property type="match status" value="1"/>
</dbReference>
<dbReference type="EC" id="2.7.9.2" evidence="12"/>
<accession>A0A166D8N0</accession>
<dbReference type="Gene3D" id="3.30.1490.20">
    <property type="entry name" value="ATP-grasp fold, A domain"/>
    <property type="match status" value="1"/>
</dbReference>
<keyword evidence="5 12" id="KW-0808">Transferase</keyword>
<evidence type="ECO:0000256" key="10">
    <source>
        <dbReference type="ARBA" id="ARBA00022842"/>
    </source>
</evidence>
<dbReference type="InterPro" id="IPR013815">
    <property type="entry name" value="ATP_grasp_subdomain_1"/>
</dbReference>
<dbReference type="GO" id="GO:0006094">
    <property type="term" value="P:gluconeogenesis"/>
    <property type="evidence" value="ECO:0007669"/>
    <property type="project" value="UniProtKB-UniPathway"/>
</dbReference>
<dbReference type="InterPro" id="IPR036637">
    <property type="entry name" value="Phosphohistidine_dom_sf"/>
</dbReference>
<reference evidence="16 17" key="1">
    <citation type="submission" date="2016-04" db="EMBL/GenBank/DDBJ databases">
        <title>Genome sequence of Methanobrevibacter filiformis DSM 11501.</title>
        <authorList>
            <person name="Poehlein A."/>
            <person name="Seedorf H."/>
            <person name="Daniel R."/>
        </authorList>
    </citation>
    <scope>NUCLEOTIDE SEQUENCE [LARGE SCALE GENOMIC DNA]</scope>
    <source>
        <strain evidence="16 17">DSM 11501</strain>
    </source>
</reference>
<dbReference type="PROSITE" id="PS00742">
    <property type="entry name" value="PEP_ENZYMES_2"/>
    <property type="match status" value="1"/>
</dbReference>
<dbReference type="GO" id="GO:0046872">
    <property type="term" value="F:metal ion binding"/>
    <property type="evidence" value="ECO:0007669"/>
    <property type="project" value="UniProtKB-KW"/>
</dbReference>
<dbReference type="InterPro" id="IPR018274">
    <property type="entry name" value="PEP_util_AS"/>
</dbReference>
<evidence type="ECO:0000256" key="5">
    <source>
        <dbReference type="ARBA" id="ARBA00022679"/>
    </source>
</evidence>
<dbReference type="InterPro" id="IPR006319">
    <property type="entry name" value="PEP_synth"/>
</dbReference>
<dbReference type="Proteomes" id="UP000077066">
    <property type="component" value="Unassembled WGS sequence"/>
</dbReference>
<comment type="cofactor">
    <cofactor evidence="1 12">
        <name>Mg(2+)</name>
        <dbReference type="ChEBI" id="CHEBI:18420"/>
    </cofactor>
</comment>
<dbReference type="STRING" id="55758.MBFIL_07080"/>